<dbReference type="STRING" id="230819.A0A5C3K913"/>
<dbReference type="Pfam" id="PF24883">
    <property type="entry name" value="NPHP3_N"/>
    <property type="match status" value="1"/>
</dbReference>
<reference evidence="4 5" key="1">
    <citation type="journal article" date="2019" name="Nat. Ecol. Evol.">
        <title>Megaphylogeny resolves global patterns of mushroom evolution.</title>
        <authorList>
            <person name="Varga T."/>
            <person name="Krizsan K."/>
            <person name="Foldi C."/>
            <person name="Dima B."/>
            <person name="Sanchez-Garcia M."/>
            <person name="Sanchez-Ramirez S."/>
            <person name="Szollosi G.J."/>
            <person name="Szarkandi J.G."/>
            <person name="Papp V."/>
            <person name="Albert L."/>
            <person name="Andreopoulos W."/>
            <person name="Angelini C."/>
            <person name="Antonin V."/>
            <person name="Barry K.W."/>
            <person name="Bougher N.L."/>
            <person name="Buchanan P."/>
            <person name="Buyck B."/>
            <person name="Bense V."/>
            <person name="Catcheside P."/>
            <person name="Chovatia M."/>
            <person name="Cooper J."/>
            <person name="Damon W."/>
            <person name="Desjardin D."/>
            <person name="Finy P."/>
            <person name="Geml J."/>
            <person name="Haridas S."/>
            <person name="Hughes K."/>
            <person name="Justo A."/>
            <person name="Karasinski D."/>
            <person name="Kautmanova I."/>
            <person name="Kiss B."/>
            <person name="Kocsube S."/>
            <person name="Kotiranta H."/>
            <person name="LaButti K.M."/>
            <person name="Lechner B.E."/>
            <person name="Liimatainen K."/>
            <person name="Lipzen A."/>
            <person name="Lukacs Z."/>
            <person name="Mihaltcheva S."/>
            <person name="Morgado L.N."/>
            <person name="Niskanen T."/>
            <person name="Noordeloos M.E."/>
            <person name="Ohm R.A."/>
            <person name="Ortiz-Santana B."/>
            <person name="Ovrebo C."/>
            <person name="Racz N."/>
            <person name="Riley R."/>
            <person name="Savchenko A."/>
            <person name="Shiryaev A."/>
            <person name="Soop K."/>
            <person name="Spirin V."/>
            <person name="Szebenyi C."/>
            <person name="Tomsovsky M."/>
            <person name="Tulloss R.E."/>
            <person name="Uehling J."/>
            <person name="Grigoriev I.V."/>
            <person name="Vagvolgyi C."/>
            <person name="Papp T."/>
            <person name="Martin F.M."/>
            <person name="Miettinen O."/>
            <person name="Hibbett D.S."/>
            <person name="Nagy L.G."/>
        </authorList>
    </citation>
    <scope>NUCLEOTIDE SEQUENCE [LARGE SCALE GENOMIC DNA]</scope>
    <source>
        <strain evidence="4 5">CBS 121175</strain>
    </source>
</reference>
<keyword evidence="1" id="KW-0677">Repeat</keyword>
<dbReference type="InterPro" id="IPR027417">
    <property type="entry name" value="P-loop_NTPase"/>
</dbReference>
<dbReference type="Pfam" id="PF12796">
    <property type="entry name" value="Ank_2"/>
    <property type="match status" value="2"/>
</dbReference>
<dbReference type="Proteomes" id="UP000307440">
    <property type="component" value="Unassembled WGS sequence"/>
</dbReference>
<evidence type="ECO:0000259" key="3">
    <source>
        <dbReference type="Pfam" id="PF24883"/>
    </source>
</evidence>
<feature type="domain" description="Nephrocystin 3-like N-terminal" evidence="3">
    <location>
        <begin position="409"/>
        <end position="567"/>
    </location>
</feature>
<proteinExistence type="predicted"/>
<sequence length="592" mass="65967">MTIDDLRHALAFDPVRSKYDPELLVDADSLVSVCCGLITLEPQSKLVRLVHYTAKDFLKPYLRKDYPEPHSLISSSCVARMIYCGLHDMQDGIWSLYSSIPFYGNPFLGYSHSRWALHSHLCASIPPATVDLILQCRNFPIFHREDLLLDSGSSAHVAAAYGFPSLLREWFDQSHSGSLALPHNLDVNARTRDGFTPLWLASHFGHIEVVNILLDAEGIDVCCPNNHKVTPLMTASGNGHLKIVQLFLGVVDIEHVNATNKTSCSALIYASHSGRMEVVRAILGFQSTRNRCNTTLDNTVRVNDGISYGSGININGASNIGWTALIHAARQDHPGVVKELLRVKDISVNPHNSGMGRTLLYWALNKGYMDIAELLRSRGAHNGDVVTWVSEINYQDIQDDNLSKQIGETSMWVLDEPVFIDWAASDGGMLWGTGIPGAGKTVLASIVINHLRKRAKDNKRILVAFAFCWYTDSLLIRAILTAIVRQILKDYPSTIVFVTPLYKKHNLRKTSPTEAELVEVLGVIFTSDMFDKRFLFVDGLDEATSETQFDILDTLSNLPLNVLFTSRPLSLLKDVVLEARFFDIIVHNADIK</sequence>
<dbReference type="InterPro" id="IPR036770">
    <property type="entry name" value="Ankyrin_rpt-contain_sf"/>
</dbReference>
<evidence type="ECO:0000256" key="1">
    <source>
        <dbReference type="ARBA" id="ARBA00022737"/>
    </source>
</evidence>
<dbReference type="OrthoDB" id="341259at2759"/>
<gene>
    <name evidence="4" type="ORF">FA15DRAFT_761417</name>
</gene>
<evidence type="ECO:0000313" key="5">
    <source>
        <dbReference type="Proteomes" id="UP000307440"/>
    </source>
</evidence>
<organism evidence="4 5">
    <name type="scientific">Coprinopsis marcescibilis</name>
    <name type="common">Agaric fungus</name>
    <name type="synonym">Psathyrella marcescibilis</name>
    <dbReference type="NCBI Taxonomy" id="230819"/>
    <lineage>
        <taxon>Eukaryota</taxon>
        <taxon>Fungi</taxon>
        <taxon>Dikarya</taxon>
        <taxon>Basidiomycota</taxon>
        <taxon>Agaricomycotina</taxon>
        <taxon>Agaricomycetes</taxon>
        <taxon>Agaricomycetidae</taxon>
        <taxon>Agaricales</taxon>
        <taxon>Agaricineae</taxon>
        <taxon>Psathyrellaceae</taxon>
        <taxon>Coprinopsis</taxon>
    </lineage>
</organism>
<dbReference type="SMART" id="SM00248">
    <property type="entry name" value="ANK"/>
    <property type="match status" value="5"/>
</dbReference>
<keyword evidence="5" id="KW-1185">Reference proteome</keyword>
<keyword evidence="2" id="KW-0040">ANK repeat</keyword>
<dbReference type="EMBL" id="ML210807">
    <property type="protein sequence ID" value="TFK16441.1"/>
    <property type="molecule type" value="Genomic_DNA"/>
</dbReference>
<dbReference type="InterPro" id="IPR056884">
    <property type="entry name" value="NPHP3-like_N"/>
</dbReference>
<protein>
    <submittedName>
        <fullName evidence="4">Ankyrin</fullName>
    </submittedName>
</protein>
<accession>A0A5C3K913</accession>
<evidence type="ECO:0000256" key="2">
    <source>
        <dbReference type="PROSITE-ProRule" id="PRU00023"/>
    </source>
</evidence>
<feature type="repeat" description="ANK" evidence="2">
    <location>
        <begin position="193"/>
        <end position="215"/>
    </location>
</feature>
<name>A0A5C3K913_COPMA</name>
<dbReference type="Gene3D" id="3.40.50.300">
    <property type="entry name" value="P-loop containing nucleotide triphosphate hydrolases"/>
    <property type="match status" value="1"/>
</dbReference>
<dbReference type="PROSITE" id="PS50088">
    <property type="entry name" value="ANK_REPEAT"/>
    <property type="match status" value="1"/>
</dbReference>
<dbReference type="PANTHER" id="PTHR10039:SF16">
    <property type="entry name" value="GPI INOSITOL-DEACYLASE"/>
    <property type="match status" value="1"/>
</dbReference>
<dbReference type="InterPro" id="IPR002110">
    <property type="entry name" value="Ankyrin_rpt"/>
</dbReference>
<dbReference type="PROSITE" id="PS50297">
    <property type="entry name" value="ANK_REP_REGION"/>
    <property type="match status" value="1"/>
</dbReference>
<dbReference type="SUPFAM" id="SSF48403">
    <property type="entry name" value="Ankyrin repeat"/>
    <property type="match status" value="1"/>
</dbReference>
<dbReference type="SUPFAM" id="SSF52540">
    <property type="entry name" value="P-loop containing nucleoside triphosphate hydrolases"/>
    <property type="match status" value="1"/>
</dbReference>
<evidence type="ECO:0000313" key="4">
    <source>
        <dbReference type="EMBL" id="TFK16441.1"/>
    </source>
</evidence>
<dbReference type="Gene3D" id="1.25.40.20">
    <property type="entry name" value="Ankyrin repeat-containing domain"/>
    <property type="match status" value="2"/>
</dbReference>
<dbReference type="PANTHER" id="PTHR10039">
    <property type="entry name" value="AMELOGENIN"/>
    <property type="match status" value="1"/>
</dbReference>
<dbReference type="AlphaFoldDB" id="A0A5C3K913"/>